<proteinExistence type="predicted"/>
<protein>
    <submittedName>
        <fullName evidence="1">Distal tail protein</fullName>
    </submittedName>
</protein>
<accession>A0A8S5V4E3</accession>
<dbReference type="EMBL" id="BK016195">
    <property type="protein sequence ID" value="DAG01564.1"/>
    <property type="molecule type" value="Genomic_DNA"/>
</dbReference>
<dbReference type="Gene3D" id="2.40.30.200">
    <property type="match status" value="1"/>
</dbReference>
<reference evidence="1" key="1">
    <citation type="journal article" date="2021" name="Proc. Natl. Acad. Sci. U.S.A.">
        <title>A Catalog of Tens of Thousands of Viruses from Human Metagenomes Reveals Hidden Associations with Chronic Diseases.</title>
        <authorList>
            <person name="Tisza M.J."/>
            <person name="Buck C.B."/>
        </authorList>
    </citation>
    <scope>NUCLEOTIDE SEQUENCE</scope>
    <source>
        <strain evidence="1">CtKkB1</strain>
    </source>
</reference>
<sequence length="236" mass="25434">MPKTFTFNSKKSSDLSLVVQGATINKTPARPYDLQKIPGRAGLLIIDSSIDDLENVEITYTVGCKDIAANRDAVADWLFGSAAYAKLADSSDTSSYRMAICTSGQDWDEQIRNFGTAKLVFSCKPFRFLTSGDTKTTLTAAGKITNPTAYTALPYIKITGSGNITLSVNGSSFPFLNIGSYIECDSSLQLVYTGVTGKPDRANFDSFPVLSPGGNAISWSGGTVTKVEIVPHWRRL</sequence>
<name>A0A8S5V4E3_9CAUD</name>
<organism evidence="1">
    <name type="scientific">Myoviridae sp. ctKkB1</name>
    <dbReference type="NCBI Taxonomy" id="2825081"/>
    <lineage>
        <taxon>Viruses</taxon>
        <taxon>Duplodnaviria</taxon>
        <taxon>Heunggongvirae</taxon>
        <taxon>Uroviricota</taxon>
        <taxon>Caudoviricetes</taxon>
    </lineage>
</organism>
<evidence type="ECO:0000313" key="1">
    <source>
        <dbReference type="EMBL" id="DAG01564.1"/>
    </source>
</evidence>